<accession>A0ABR9QV64</accession>
<evidence type="ECO:0000313" key="6">
    <source>
        <dbReference type="EMBL" id="MBE5034761.1"/>
    </source>
</evidence>
<dbReference type="PANTHER" id="PTHR30126:SF40">
    <property type="entry name" value="HTH-TYPE TRANSCRIPTIONAL REGULATOR GLTR"/>
    <property type="match status" value="1"/>
</dbReference>
<evidence type="ECO:0000256" key="4">
    <source>
        <dbReference type="ARBA" id="ARBA00023163"/>
    </source>
</evidence>
<dbReference type="Gene3D" id="1.10.10.10">
    <property type="entry name" value="Winged helix-like DNA-binding domain superfamily/Winged helix DNA-binding domain"/>
    <property type="match status" value="1"/>
</dbReference>
<protein>
    <submittedName>
        <fullName evidence="6">LysR family transcriptional regulator</fullName>
    </submittedName>
</protein>
<proteinExistence type="inferred from homology"/>
<gene>
    <name evidence="6" type="ORF">INF20_00460</name>
</gene>
<dbReference type="InterPro" id="IPR036390">
    <property type="entry name" value="WH_DNA-bd_sf"/>
</dbReference>
<feature type="domain" description="HTH lysR-type" evidence="5">
    <location>
        <begin position="1"/>
        <end position="59"/>
    </location>
</feature>
<keyword evidence="2" id="KW-0805">Transcription regulation</keyword>
<comment type="similarity">
    <text evidence="1">Belongs to the LysR transcriptional regulatory family.</text>
</comment>
<dbReference type="Pfam" id="PF00126">
    <property type="entry name" value="HTH_1"/>
    <property type="match status" value="1"/>
</dbReference>
<keyword evidence="4" id="KW-0804">Transcription</keyword>
<dbReference type="PANTHER" id="PTHR30126">
    <property type="entry name" value="HTH-TYPE TRANSCRIPTIONAL REGULATOR"/>
    <property type="match status" value="1"/>
</dbReference>
<dbReference type="Proteomes" id="UP001516588">
    <property type="component" value="Unassembled WGS sequence"/>
</dbReference>
<dbReference type="PROSITE" id="PS50931">
    <property type="entry name" value="HTH_LYSR"/>
    <property type="match status" value="1"/>
</dbReference>
<dbReference type="EMBL" id="JADCKA010000001">
    <property type="protein sequence ID" value="MBE5034761.1"/>
    <property type="molecule type" value="Genomic_DNA"/>
</dbReference>
<dbReference type="CDD" id="cd05466">
    <property type="entry name" value="PBP2_LTTR_substrate"/>
    <property type="match status" value="1"/>
</dbReference>
<evidence type="ECO:0000259" key="5">
    <source>
        <dbReference type="PROSITE" id="PS50931"/>
    </source>
</evidence>
<dbReference type="InterPro" id="IPR005119">
    <property type="entry name" value="LysR_subst-bd"/>
</dbReference>
<dbReference type="RefSeq" id="WP_226384429.1">
    <property type="nucleotide sequence ID" value="NZ_JADCKA010000001.1"/>
</dbReference>
<keyword evidence="3" id="KW-0238">DNA-binding</keyword>
<dbReference type="SUPFAM" id="SSF53850">
    <property type="entry name" value="Periplasmic binding protein-like II"/>
    <property type="match status" value="1"/>
</dbReference>
<evidence type="ECO:0000256" key="2">
    <source>
        <dbReference type="ARBA" id="ARBA00023015"/>
    </source>
</evidence>
<sequence length="297" mass="33217">MTDLSPYKIFEAVAATGSMAKAADMLNLTPSAVSHAISRLEQDFGFPLFVREKKGCYLTPYGDNLLPNIRQILQLQNKLDFEVGLMRNVVKGNVNLGIFNSVVYHLLGPELSRLSEQYPDLRINLYQGGYSDCLDLLLRHKLDISFVHPPIPETVHYVPLIKDPLVCITPRDYHIKGSVVSAEELKDMHLIQSDDGYIYDLKGFFAKNSLNVSSRHSMIDDSAIIALVGYGYGCSILPKMIVDGLPGDVNIYPIENNPTRTIGIATHPTKFITPATKLLYRIICEKVREVYPDSCLI</sequence>
<evidence type="ECO:0000313" key="7">
    <source>
        <dbReference type="Proteomes" id="UP001516588"/>
    </source>
</evidence>
<name>A0ABR9QV64_9FIRM</name>
<dbReference type="InterPro" id="IPR000847">
    <property type="entry name" value="LysR_HTH_N"/>
</dbReference>
<dbReference type="PRINTS" id="PR00039">
    <property type="entry name" value="HTHLYSR"/>
</dbReference>
<dbReference type="Pfam" id="PF03466">
    <property type="entry name" value="LysR_substrate"/>
    <property type="match status" value="1"/>
</dbReference>
<keyword evidence="7" id="KW-1185">Reference proteome</keyword>
<evidence type="ECO:0000256" key="3">
    <source>
        <dbReference type="ARBA" id="ARBA00023125"/>
    </source>
</evidence>
<dbReference type="InterPro" id="IPR036388">
    <property type="entry name" value="WH-like_DNA-bd_sf"/>
</dbReference>
<dbReference type="SUPFAM" id="SSF46785">
    <property type="entry name" value="Winged helix' DNA-binding domain"/>
    <property type="match status" value="1"/>
</dbReference>
<dbReference type="Gene3D" id="3.40.190.10">
    <property type="entry name" value="Periplasmic binding protein-like II"/>
    <property type="match status" value="2"/>
</dbReference>
<reference evidence="6 7" key="1">
    <citation type="submission" date="2020-10" db="EMBL/GenBank/DDBJ databases">
        <title>ChiBAC.</title>
        <authorList>
            <person name="Zenner C."/>
            <person name="Hitch T.C.A."/>
            <person name="Clavel T."/>
        </authorList>
    </citation>
    <scope>NUCLEOTIDE SEQUENCE [LARGE SCALE GENOMIC DNA]</scope>
    <source>
        <strain evidence="6 7">DSM 108706</strain>
    </source>
</reference>
<comment type="caution">
    <text evidence="6">The sequence shown here is derived from an EMBL/GenBank/DDBJ whole genome shotgun (WGS) entry which is preliminary data.</text>
</comment>
<organism evidence="6 7">
    <name type="scientific">Gallibacter intestinalis</name>
    <dbReference type="NCBI Taxonomy" id="2779356"/>
    <lineage>
        <taxon>Bacteria</taxon>
        <taxon>Bacillati</taxon>
        <taxon>Bacillota</taxon>
        <taxon>Clostridia</taxon>
        <taxon>Eubacteriales</taxon>
        <taxon>Eubacteriaceae</taxon>
        <taxon>Gallibacter</taxon>
    </lineage>
</organism>
<evidence type="ECO:0000256" key="1">
    <source>
        <dbReference type="ARBA" id="ARBA00009437"/>
    </source>
</evidence>